<dbReference type="InterPro" id="IPR005225">
    <property type="entry name" value="Small_GTP-bd"/>
</dbReference>
<dbReference type="HAMAP" id="MF_00379">
    <property type="entry name" value="GTPase_MnmE"/>
    <property type="match status" value="1"/>
</dbReference>
<dbReference type="SUPFAM" id="SSF116878">
    <property type="entry name" value="TrmE connector domain"/>
    <property type="match status" value="1"/>
</dbReference>
<dbReference type="Gene3D" id="1.20.120.430">
    <property type="entry name" value="tRNA modification GTPase MnmE domain 2"/>
    <property type="match status" value="2"/>
</dbReference>
<dbReference type="OMA" id="EFHCHGG"/>
<protein>
    <recommendedName>
        <fullName evidence="9">TrmE-type G domain-containing protein</fullName>
    </recommendedName>
</protein>
<dbReference type="NCBIfam" id="TIGR00231">
    <property type="entry name" value="small_GTP"/>
    <property type="match status" value="1"/>
</dbReference>
<dbReference type="GO" id="GO:0005739">
    <property type="term" value="C:mitochondrion"/>
    <property type="evidence" value="ECO:0000318"/>
    <property type="project" value="GO_Central"/>
</dbReference>
<dbReference type="Gene3D" id="3.30.1360.120">
    <property type="entry name" value="Probable tRNA modification gtpase trme, domain 1"/>
    <property type="match status" value="1"/>
</dbReference>
<feature type="domain" description="TrmE-type G" evidence="9">
    <location>
        <begin position="310"/>
        <end position="530"/>
    </location>
</feature>
<dbReference type="OrthoDB" id="188276at2759"/>
<comment type="subcellular location">
    <subcellularLocation>
        <location evidence="1">Mitochondrion</location>
    </subcellularLocation>
</comment>
<dbReference type="InterPro" id="IPR027266">
    <property type="entry name" value="TrmE/GcvT-like"/>
</dbReference>
<proteinExistence type="inferred from homology"/>
<dbReference type="RefSeq" id="XP_011679485.2">
    <property type="nucleotide sequence ID" value="XM_011681183.2"/>
</dbReference>
<feature type="coiled-coil region" evidence="7">
    <location>
        <begin position="273"/>
        <end position="300"/>
    </location>
</feature>
<evidence type="ECO:0000256" key="8">
    <source>
        <dbReference type="SAM" id="MobiDB-lite"/>
    </source>
</evidence>
<dbReference type="InterPro" id="IPR004520">
    <property type="entry name" value="GTPase_MnmE"/>
</dbReference>
<evidence type="ECO:0000259" key="9">
    <source>
        <dbReference type="PROSITE" id="PS51709"/>
    </source>
</evidence>
<evidence type="ECO:0000256" key="1">
    <source>
        <dbReference type="ARBA" id="ARBA00004173"/>
    </source>
</evidence>
<comment type="similarity">
    <text evidence="2 6">Belongs to the TRAFAC class TrmE-Era-EngA-EngB-Septin-like GTPase superfamily. TrmE GTPase family.</text>
</comment>
<dbReference type="FunCoup" id="A0A7M7HLU5">
    <property type="interactions" value="1074"/>
</dbReference>
<feature type="region of interest" description="Disordered" evidence="8">
    <location>
        <begin position="431"/>
        <end position="460"/>
    </location>
</feature>
<organism evidence="10 11">
    <name type="scientific">Strongylocentrotus purpuratus</name>
    <name type="common">Purple sea urchin</name>
    <dbReference type="NCBI Taxonomy" id="7668"/>
    <lineage>
        <taxon>Eukaryota</taxon>
        <taxon>Metazoa</taxon>
        <taxon>Echinodermata</taxon>
        <taxon>Eleutherozoa</taxon>
        <taxon>Echinozoa</taxon>
        <taxon>Echinoidea</taxon>
        <taxon>Euechinoidea</taxon>
        <taxon>Echinacea</taxon>
        <taxon>Camarodonta</taxon>
        <taxon>Echinidea</taxon>
        <taxon>Strongylocentrotidae</taxon>
        <taxon>Strongylocentrotus</taxon>
    </lineage>
</organism>
<dbReference type="NCBIfam" id="NF003661">
    <property type="entry name" value="PRK05291.1-3"/>
    <property type="match status" value="1"/>
</dbReference>
<dbReference type="KEGG" id="spu:576179"/>
<dbReference type="CDD" id="cd04164">
    <property type="entry name" value="trmE"/>
    <property type="match status" value="1"/>
</dbReference>
<dbReference type="GO" id="GO:0002098">
    <property type="term" value="P:tRNA wobble uridine modification"/>
    <property type="evidence" value="ECO:0000318"/>
    <property type="project" value="GO_Central"/>
</dbReference>
<reference evidence="10" key="2">
    <citation type="submission" date="2021-01" db="UniProtKB">
        <authorList>
            <consortium name="EnsemblMetazoa"/>
        </authorList>
    </citation>
    <scope>IDENTIFICATION</scope>
</reference>
<dbReference type="InterPro" id="IPR031168">
    <property type="entry name" value="G_TrmE"/>
</dbReference>
<keyword evidence="5 6" id="KW-0342">GTP-binding</keyword>
<dbReference type="SUPFAM" id="SSF52540">
    <property type="entry name" value="P-loop containing nucleoside triphosphate hydrolases"/>
    <property type="match status" value="1"/>
</dbReference>
<name>A0A7M7HLU5_STRPU</name>
<dbReference type="InterPro" id="IPR025867">
    <property type="entry name" value="MnmE_helical"/>
</dbReference>
<dbReference type="InterPro" id="IPR027417">
    <property type="entry name" value="P-loop_NTPase"/>
</dbReference>
<dbReference type="PANTHER" id="PTHR42714:SF2">
    <property type="entry name" value="TRNA MODIFICATION GTPASE GTPBP3, MITOCHONDRIAL"/>
    <property type="match status" value="1"/>
</dbReference>
<dbReference type="GO" id="GO:0005737">
    <property type="term" value="C:cytoplasm"/>
    <property type="evidence" value="ECO:0000318"/>
    <property type="project" value="GO_Central"/>
</dbReference>
<dbReference type="EnsemblMetazoa" id="XM_011681183">
    <property type="protein sequence ID" value="XP_011679485"/>
    <property type="gene ID" value="LOC576179"/>
</dbReference>
<dbReference type="AlphaFoldDB" id="A0A7M7HLU5"/>
<dbReference type="FunFam" id="1.20.120.430:FF:000014">
    <property type="entry name" value="tRNA modification GTPase trmE"/>
    <property type="match status" value="1"/>
</dbReference>
<dbReference type="InterPro" id="IPR027368">
    <property type="entry name" value="MnmE_dom2"/>
</dbReference>
<dbReference type="PANTHER" id="PTHR42714">
    <property type="entry name" value="TRNA MODIFICATION GTPASE GTPBP3"/>
    <property type="match status" value="1"/>
</dbReference>
<evidence type="ECO:0000256" key="6">
    <source>
        <dbReference type="RuleBase" id="RU003313"/>
    </source>
</evidence>
<accession>A0A7M7HLU5</accession>
<keyword evidence="7" id="KW-0175">Coiled coil</keyword>
<dbReference type="GO" id="GO:0003924">
    <property type="term" value="F:GTPase activity"/>
    <property type="evidence" value="ECO:0007669"/>
    <property type="project" value="InterPro"/>
</dbReference>
<dbReference type="NCBIfam" id="TIGR00450">
    <property type="entry name" value="mnmE_trmE_thdF"/>
    <property type="match status" value="1"/>
</dbReference>
<evidence type="ECO:0000256" key="3">
    <source>
        <dbReference type="ARBA" id="ARBA00022694"/>
    </source>
</evidence>
<evidence type="ECO:0000256" key="4">
    <source>
        <dbReference type="ARBA" id="ARBA00022741"/>
    </source>
</evidence>
<dbReference type="Pfam" id="PF10396">
    <property type="entry name" value="TrmE_N"/>
    <property type="match status" value="1"/>
</dbReference>
<dbReference type="InParanoid" id="A0A7M7HLU5"/>
<dbReference type="CDD" id="cd14858">
    <property type="entry name" value="TrmE_N"/>
    <property type="match status" value="1"/>
</dbReference>
<keyword evidence="4 6" id="KW-0547">Nucleotide-binding</keyword>
<dbReference type="Proteomes" id="UP000007110">
    <property type="component" value="Unassembled WGS sequence"/>
</dbReference>
<dbReference type="InterPro" id="IPR018948">
    <property type="entry name" value="GTP-bd_TrmE_N"/>
</dbReference>
<dbReference type="InterPro" id="IPR006073">
    <property type="entry name" value="GTP-bd"/>
</dbReference>
<evidence type="ECO:0000256" key="7">
    <source>
        <dbReference type="SAM" id="Coils"/>
    </source>
</evidence>
<dbReference type="FunFam" id="3.30.1360.120:FF:000007">
    <property type="entry name" value="tRNA modification GTPase GTPBP3, mitochondrial"/>
    <property type="match status" value="1"/>
</dbReference>
<keyword evidence="3 6" id="KW-0819">tRNA processing</keyword>
<sequence>MPHGIERIAAGILCPASRLRYLEVPAVAASVARFCRSSRSSSQPCQHSCLFKRNSSSPGHRIPHKLRNIRADNIQFKDNKYKCYSSSSPSAENQRTIFALASGHGKCGVAVVRVSGPQAKVVFDKMIPSKRAIGTRQAVLSPIYDPTTNELIDHGLILWFTGPKSFTGEDVCELQVHGGPAVIAALYGALGKLDGFHLAEPGEFSKRAFYNGKLDLTEVEGLGDLIQAETEAQRQQAVRQMSGVLSKLYEGWRGRLIRTVAHVEAFIDFSEDENIEEGVLEEARQEVEQLLTEVRRHLQDSRKGERLRSGVHVTIAGQPNVGKSTLLNALCQRPAAIVSPIAGTTRDVVESSLNIGGYPVILSDTAGIRESLDEIEREGVRRARERTNLADLVIYMLDATTLDPQPSPKAFLEQIDSYVTQSKLWENRTPRLCDENTPVNNENSPVSNENSPVSNDNDGDQRDVIVMVNKMDLVDGESKTMLLSVMPDVLMRRGNGERERQSVLPVSCKTEEGMDGFLDLLQEKLKKMCSNPTSSDPYLTQERHRNHLTECALSLQSFESRDDLVMAAEELRIALRQLGKITGHVTTEEVLDVIFKDFCIGK</sequence>
<reference evidence="11" key="1">
    <citation type="submission" date="2015-02" db="EMBL/GenBank/DDBJ databases">
        <title>Genome sequencing for Strongylocentrotus purpuratus.</title>
        <authorList>
            <person name="Murali S."/>
            <person name="Liu Y."/>
            <person name="Vee V."/>
            <person name="English A."/>
            <person name="Wang M."/>
            <person name="Skinner E."/>
            <person name="Han Y."/>
            <person name="Muzny D.M."/>
            <person name="Worley K.C."/>
            <person name="Gibbs R.A."/>
        </authorList>
    </citation>
    <scope>NUCLEOTIDE SEQUENCE</scope>
</reference>
<dbReference type="GeneID" id="576179"/>
<feature type="compositionally biased region" description="Low complexity" evidence="8">
    <location>
        <begin position="435"/>
        <end position="455"/>
    </location>
</feature>
<dbReference type="Pfam" id="PF12631">
    <property type="entry name" value="MnmE_helical"/>
    <property type="match status" value="1"/>
</dbReference>
<evidence type="ECO:0000313" key="10">
    <source>
        <dbReference type="EnsemblMetazoa" id="XP_011679485"/>
    </source>
</evidence>
<dbReference type="PROSITE" id="PS51709">
    <property type="entry name" value="G_TRME"/>
    <property type="match status" value="1"/>
</dbReference>
<evidence type="ECO:0000313" key="11">
    <source>
        <dbReference type="Proteomes" id="UP000007110"/>
    </source>
</evidence>
<dbReference type="GO" id="GO:0030488">
    <property type="term" value="P:tRNA methylation"/>
    <property type="evidence" value="ECO:0000318"/>
    <property type="project" value="GO_Central"/>
</dbReference>
<evidence type="ECO:0000256" key="5">
    <source>
        <dbReference type="ARBA" id="ARBA00023134"/>
    </source>
</evidence>
<dbReference type="CTD" id="84705"/>
<keyword evidence="11" id="KW-1185">Reference proteome</keyword>
<evidence type="ECO:0000256" key="2">
    <source>
        <dbReference type="ARBA" id="ARBA00011043"/>
    </source>
</evidence>
<dbReference type="Pfam" id="PF01926">
    <property type="entry name" value="MMR_HSR1"/>
    <property type="match status" value="1"/>
</dbReference>
<dbReference type="GO" id="GO:0005525">
    <property type="term" value="F:GTP binding"/>
    <property type="evidence" value="ECO:0007669"/>
    <property type="project" value="UniProtKB-KW"/>
</dbReference>